<reference evidence="1 2" key="1">
    <citation type="submission" date="2016-10" db="EMBL/GenBank/DDBJ databases">
        <authorList>
            <person name="de Groot N.N."/>
        </authorList>
    </citation>
    <scope>NUCLEOTIDE SEQUENCE [LARGE SCALE GENOMIC DNA]</scope>
    <source>
        <strain evidence="2">EB21,IBRC-M 10013,KCTC 4048</strain>
    </source>
</reference>
<organism evidence="1 2">
    <name type="scientific">Haloarchaeobius iranensis</name>
    <dbReference type="NCBI Taxonomy" id="996166"/>
    <lineage>
        <taxon>Archaea</taxon>
        <taxon>Methanobacteriati</taxon>
        <taxon>Methanobacteriota</taxon>
        <taxon>Stenosarchaea group</taxon>
        <taxon>Halobacteria</taxon>
        <taxon>Halobacteriales</taxon>
        <taxon>Halorubellaceae</taxon>
        <taxon>Haloarchaeobius</taxon>
    </lineage>
</organism>
<dbReference type="OrthoDB" id="386778at2157"/>
<dbReference type="RefSeq" id="WP_089732730.1">
    <property type="nucleotide sequence ID" value="NZ_FNIA01000007.1"/>
</dbReference>
<proteinExistence type="predicted"/>
<dbReference type="AlphaFoldDB" id="A0A1G9W5K1"/>
<gene>
    <name evidence="1" type="ORF">SAMN05192554_107169</name>
</gene>
<protein>
    <submittedName>
        <fullName evidence="1">Uncharacterized protein</fullName>
    </submittedName>
</protein>
<name>A0A1G9W5K1_9EURY</name>
<dbReference type="STRING" id="996166.SAMN05192554_107169"/>
<dbReference type="Proteomes" id="UP000199370">
    <property type="component" value="Unassembled WGS sequence"/>
</dbReference>
<evidence type="ECO:0000313" key="1">
    <source>
        <dbReference type="EMBL" id="SDM79814.1"/>
    </source>
</evidence>
<dbReference type="EMBL" id="FNIA01000007">
    <property type="protein sequence ID" value="SDM79814.1"/>
    <property type="molecule type" value="Genomic_DNA"/>
</dbReference>
<sequence>MGIGAPPDDIGDDKPEWVRERADDLDVQPATVWDFLEEKTGGVATVDEHRTRLAKLFDAHLGRPMLSDHYRVQIYDGPTGRYDYVKGTHYTRDVTDGVREVVRTLADEHRLVVELDGTTGIAVRYDEPVPSADACLAAEVCRRAFDTTLDGLDDEVYEVVDKDTRHSWTTVD</sequence>
<keyword evidence="2" id="KW-1185">Reference proteome</keyword>
<evidence type="ECO:0000313" key="2">
    <source>
        <dbReference type="Proteomes" id="UP000199370"/>
    </source>
</evidence>
<accession>A0A1G9W5K1</accession>